<keyword evidence="3" id="KW-1185">Reference proteome</keyword>
<comment type="caution">
    <text evidence="2">The sequence shown here is derived from an EMBL/GenBank/DDBJ whole genome shotgun (WGS) entry which is preliminary data.</text>
</comment>
<name>A0A9X0QWD4_9PROT</name>
<evidence type="ECO:0000313" key="2">
    <source>
        <dbReference type="EMBL" id="MBC4013817.1"/>
    </source>
</evidence>
<evidence type="ECO:0000259" key="1">
    <source>
        <dbReference type="Pfam" id="PF01575"/>
    </source>
</evidence>
<gene>
    <name evidence="2" type="ORF">H7965_00655</name>
</gene>
<proteinExistence type="predicted"/>
<dbReference type="EMBL" id="JACOMF010000001">
    <property type="protein sequence ID" value="MBC4013817.1"/>
    <property type="molecule type" value="Genomic_DNA"/>
</dbReference>
<dbReference type="AlphaFoldDB" id="A0A9X0QWD4"/>
<organism evidence="2 3">
    <name type="scientific">Siccirubricoccus deserti</name>
    <dbReference type="NCBI Taxonomy" id="2013562"/>
    <lineage>
        <taxon>Bacteria</taxon>
        <taxon>Pseudomonadati</taxon>
        <taxon>Pseudomonadota</taxon>
        <taxon>Alphaproteobacteria</taxon>
        <taxon>Acetobacterales</taxon>
        <taxon>Roseomonadaceae</taxon>
        <taxon>Siccirubricoccus</taxon>
    </lineage>
</organism>
<sequence>MVMPLEEILDFARRYDPQPFHVDPVRAAAGPFGGLIASGLHTLAATFGHMLRTGLMEQVSMGGAGMELRWPAPVRPGDEIAVTGRVEELTPSRSKPDRGVARFRYTGTRTSDGAVVLEVLATHILKR</sequence>
<accession>A0A9X0QWD4</accession>
<dbReference type="InterPro" id="IPR029069">
    <property type="entry name" value="HotDog_dom_sf"/>
</dbReference>
<dbReference type="SUPFAM" id="SSF54637">
    <property type="entry name" value="Thioesterase/thiol ester dehydrase-isomerase"/>
    <property type="match status" value="1"/>
</dbReference>
<feature type="domain" description="MaoC-like" evidence="1">
    <location>
        <begin position="7"/>
        <end position="93"/>
    </location>
</feature>
<dbReference type="Proteomes" id="UP000600101">
    <property type="component" value="Unassembled WGS sequence"/>
</dbReference>
<protein>
    <submittedName>
        <fullName evidence="2">Acyl dehydratase</fullName>
    </submittedName>
</protein>
<dbReference type="Pfam" id="PF01575">
    <property type="entry name" value="MaoC_dehydratas"/>
    <property type="match status" value="1"/>
</dbReference>
<evidence type="ECO:0000313" key="3">
    <source>
        <dbReference type="Proteomes" id="UP000600101"/>
    </source>
</evidence>
<reference evidence="2" key="1">
    <citation type="submission" date="2020-08" db="EMBL/GenBank/DDBJ databases">
        <authorList>
            <person name="Hu Y."/>
            <person name="Nguyen S.V."/>
            <person name="Li F."/>
            <person name="Fanning S."/>
        </authorList>
    </citation>
    <scope>NUCLEOTIDE SEQUENCE</scope>
    <source>
        <strain evidence="2">SYSU D8009</strain>
    </source>
</reference>
<dbReference type="InterPro" id="IPR002539">
    <property type="entry name" value="MaoC-like_dom"/>
</dbReference>
<dbReference type="Gene3D" id="3.10.129.10">
    <property type="entry name" value="Hotdog Thioesterase"/>
    <property type="match status" value="1"/>
</dbReference>